<dbReference type="EnsemblMetazoa" id="Aqu2.1.20358_001">
    <property type="protein sequence ID" value="Aqu2.1.20358_001"/>
    <property type="gene ID" value="Aqu2.1.20358"/>
</dbReference>
<accession>A0A1X7TYN4</accession>
<feature type="compositionally biased region" description="Polar residues" evidence="6">
    <location>
        <begin position="304"/>
        <end position="316"/>
    </location>
</feature>
<evidence type="ECO:0000256" key="7">
    <source>
        <dbReference type="SAM" id="Phobius"/>
    </source>
</evidence>
<dbReference type="InterPro" id="IPR059010">
    <property type="entry name" value="TMEM179-179B"/>
</dbReference>
<evidence type="ECO:0000313" key="9">
    <source>
        <dbReference type="Proteomes" id="UP000007879"/>
    </source>
</evidence>
<feature type="region of interest" description="Disordered" evidence="6">
    <location>
        <begin position="256"/>
        <end position="324"/>
    </location>
</feature>
<sequence>MDLGSSLEQQQGFEPGSHSVKPTMQAEAHELPGLPEKKNKINVLGAIVNLIFMIADFIVMVGGLCTLTVFVLTENSVKNGDSSRCILFASYDTRTTDSQPFQFGESGVCNFVIYSMAAVSIFAAVYICGFCSRLACSLSFGFSTFNCLALIDLIAYTFFTLISITVAVMIRLGHDDTCNAVKNSYPDPISNSVTNCTGPSIINSKGEEVTFSTNLYVAEMMAWTLAIILLLISLAHLVLLAGFILKCCRSKKRGVMYDDDEEPSPFQPPTSPVDDDEPLLDPSSDAWNSNIEDDHTSFPPYNLGTDQSNVTGTSYQPFPEDNYT</sequence>
<evidence type="ECO:0000256" key="1">
    <source>
        <dbReference type="ARBA" id="ARBA00004141"/>
    </source>
</evidence>
<keyword evidence="2 7" id="KW-0812">Transmembrane</keyword>
<feature type="transmembrane region" description="Helical" evidence="7">
    <location>
        <begin position="147"/>
        <end position="170"/>
    </location>
</feature>
<comment type="similarity">
    <text evidence="5">Belongs to the TMEM179 family.</text>
</comment>
<evidence type="ECO:0000256" key="4">
    <source>
        <dbReference type="ARBA" id="ARBA00023136"/>
    </source>
</evidence>
<protein>
    <recommendedName>
        <fullName evidence="10">MARVEL domain-containing protein</fullName>
    </recommendedName>
</protein>
<keyword evidence="3 7" id="KW-1133">Transmembrane helix</keyword>
<dbReference type="KEGG" id="aqu:109585399"/>
<proteinExistence type="inferred from homology"/>
<evidence type="ECO:0000256" key="2">
    <source>
        <dbReference type="ARBA" id="ARBA00022692"/>
    </source>
</evidence>
<feature type="transmembrane region" description="Helical" evidence="7">
    <location>
        <begin position="47"/>
        <end position="72"/>
    </location>
</feature>
<keyword evidence="4 7" id="KW-0472">Membrane</keyword>
<feature type="transmembrane region" description="Helical" evidence="7">
    <location>
        <begin position="220"/>
        <end position="245"/>
    </location>
</feature>
<name>A0A1X7TYN4_AMPQE</name>
<comment type="subcellular location">
    <subcellularLocation>
        <location evidence="1">Membrane</location>
        <topology evidence="1">Multi-pass membrane protein</topology>
    </subcellularLocation>
</comment>
<reference evidence="8" key="2">
    <citation type="submission" date="2017-05" db="UniProtKB">
        <authorList>
            <consortium name="EnsemblMetazoa"/>
        </authorList>
    </citation>
    <scope>IDENTIFICATION</scope>
</reference>
<dbReference type="Proteomes" id="UP000007879">
    <property type="component" value="Unassembled WGS sequence"/>
</dbReference>
<dbReference type="EnsemblMetazoa" id="XM_020001469.1">
    <property type="protein sequence ID" value="XP_019857028.1"/>
    <property type="gene ID" value="LOC109585399"/>
</dbReference>
<dbReference type="Pfam" id="PF26158">
    <property type="entry name" value="Claudin_TMEM179-179B"/>
    <property type="match status" value="1"/>
</dbReference>
<keyword evidence="9" id="KW-1185">Reference proteome</keyword>
<dbReference type="InParanoid" id="A0A1X7TYN4"/>
<feature type="transmembrane region" description="Helical" evidence="7">
    <location>
        <begin position="111"/>
        <end position="135"/>
    </location>
</feature>
<feature type="compositionally biased region" description="Polar residues" evidence="6">
    <location>
        <begin position="1"/>
        <end position="12"/>
    </location>
</feature>
<gene>
    <name evidence="8" type="primary">109585399</name>
</gene>
<evidence type="ECO:0008006" key="10">
    <source>
        <dbReference type="Google" id="ProtNLM"/>
    </source>
</evidence>
<reference evidence="9" key="1">
    <citation type="journal article" date="2010" name="Nature">
        <title>The Amphimedon queenslandica genome and the evolution of animal complexity.</title>
        <authorList>
            <person name="Srivastava M."/>
            <person name="Simakov O."/>
            <person name="Chapman J."/>
            <person name="Fahey B."/>
            <person name="Gauthier M.E."/>
            <person name="Mitros T."/>
            <person name="Richards G.S."/>
            <person name="Conaco C."/>
            <person name="Dacre M."/>
            <person name="Hellsten U."/>
            <person name="Larroux C."/>
            <person name="Putnam N.H."/>
            <person name="Stanke M."/>
            <person name="Adamska M."/>
            <person name="Darling A."/>
            <person name="Degnan S.M."/>
            <person name="Oakley T.H."/>
            <person name="Plachetzki D.C."/>
            <person name="Zhai Y."/>
            <person name="Adamski M."/>
            <person name="Calcino A."/>
            <person name="Cummins S.F."/>
            <person name="Goodstein D.M."/>
            <person name="Harris C."/>
            <person name="Jackson D.J."/>
            <person name="Leys S.P."/>
            <person name="Shu S."/>
            <person name="Woodcroft B.J."/>
            <person name="Vervoort M."/>
            <person name="Kosik K.S."/>
            <person name="Manning G."/>
            <person name="Degnan B.M."/>
            <person name="Rokhsar D.S."/>
        </authorList>
    </citation>
    <scope>NUCLEOTIDE SEQUENCE [LARGE SCALE GENOMIC DNA]</scope>
</reference>
<feature type="region of interest" description="Disordered" evidence="6">
    <location>
        <begin position="1"/>
        <end position="21"/>
    </location>
</feature>
<evidence type="ECO:0000256" key="5">
    <source>
        <dbReference type="ARBA" id="ARBA00093776"/>
    </source>
</evidence>
<evidence type="ECO:0000256" key="6">
    <source>
        <dbReference type="SAM" id="MobiDB-lite"/>
    </source>
</evidence>
<organism evidence="8">
    <name type="scientific">Amphimedon queenslandica</name>
    <name type="common">Sponge</name>
    <dbReference type="NCBI Taxonomy" id="400682"/>
    <lineage>
        <taxon>Eukaryota</taxon>
        <taxon>Metazoa</taxon>
        <taxon>Porifera</taxon>
        <taxon>Demospongiae</taxon>
        <taxon>Heteroscleromorpha</taxon>
        <taxon>Haplosclerida</taxon>
        <taxon>Niphatidae</taxon>
        <taxon>Amphimedon</taxon>
    </lineage>
</organism>
<dbReference type="AlphaFoldDB" id="A0A1X7TYN4"/>
<evidence type="ECO:0000313" key="8">
    <source>
        <dbReference type="EnsemblMetazoa" id="Aqu2.1.20358_001"/>
    </source>
</evidence>
<evidence type="ECO:0000256" key="3">
    <source>
        <dbReference type="ARBA" id="ARBA00022989"/>
    </source>
</evidence>